<feature type="domain" description="CCHC-type" evidence="2">
    <location>
        <begin position="42"/>
        <end position="56"/>
    </location>
</feature>
<dbReference type="PROSITE" id="PS50158">
    <property type="entry name" value="ZF_CCHC"/>
    <property type="match status" value="1"/>
</dbReference>
<dbReference type="AlphaFoldDB" id="A0A0K2VD29"/>
<dbReference type="GO" id="GO:0008270">
    <property type="term" value="F:zinc ion binding"/>
    <property type="evidence" value="ECO:0007669"/>
    <property type="project" value="UniProtKB-KW"/>
</dbReference>
<accession>A0A0K2VD29</accession>
<reference evidence="3" key="1">
    <citation type="submission" date="2014-05" db="EMBL/GenBank/DDBJ databases">
        <authorList>
            <person name="Chronopoulou M."/>
        </authorList>
    </citation>
    <scope>NUCLEOTIDE SEQUENCE</scope>
    <source>
        <tissue evidence="3">Whole organism</tissue>
    </source>
</reference>
<protein>
    <recommendedName>
        <fullName evidence="2">CCHC-type domain-containing protein</fullName>
    </recommendedName>
</protein>
<dbReference type="InterPro" id="IPR036875">
    <property type="entry name" value="Znf_CCHC_sf"/>
</dbReference>
<keyword evidence="1" id="KW-0863">Zinc-finger</keyword>
<organism evidence="3">
    <name type="scientific">Lepeophtheirus salmonis</name>
    <name type="common">Salmon louse</name>
    <name type="synonym">Caligus salmonis</name>
    <dbReference type="NCBI Taxonomy" id="72036"/>
    <lineage>
        <taxon>Eukaryota</taxon>
        <taxon>Metazoa</taxon>
        <taxon>Ecdysozoa</taxon>
        <taxon>Arthropoda</taxon>
        <taxon>Crustacea</taxon>
        <taxon>Multicrustacea</taxon>
        <taxon>Hexanauplia</taxon>
        <taxon>Copepoda</taxon>
        <taxon>Siphonostomatoida</taxon>
        <taxon>Caligidae</taxon>
        <taxon>Lepeophtheirus</taxon>
    </lineage>
</organism>
<dbReference type="SUPFAM" id="SSF57756">
    <property type="entry name" value="Retrovirus zinc finger-like domains"/>
    <property type="match status" value="1"/>
</dbReference>
<proteinExistence type="predicted"/>
<keyword evidence="1" id="KW-0862">Zinc</keyword>
<dbReference type="InterPro" id="IPR001878">
    <property type="entry name" value="Znf_CCHC"/>
</dbReference>
<evidence type="ECO:0000259" key="2">
    <source>
        <dbReference type="PROSITE" id="PS50158"/>
    </source>
</evidence>
<evidence type="ECO:0000256" key="1">
    <source>
        <dbReference type="PROSITE-ProRule" id="PRU00047"/>
    </source>
</evidence>
<evidence type="ECO:0000313" key="3">
    <source>
        <dbReference type="EMBL" id="CDW48374.1"/>
    </source>
</evidence>
<keyword evidence="1" id="KW-0479">Metal-binding</keyword>
<sequence length="83" mass="9507">MSSIYIEEVKAVGDHGTRAKKDCGFQFSYKNGKVCLLKSVECTRCGKRGHYVRVCRCLKENSIQKFELNKLPIDVFMEITSKI</sequence>
<dbReference type="EMBL" id="HACA01031013">
    <property type="protein sequence ID" value="CDW48374.1"/>
    <property type="molecule type" value="Transcribed_RNA"/>
</dbReference>
<name>A0A0K2VD29_LEPSM</name>
<dbReference type="GO" id="GO:0003676">
    <property type="term" value="F:nucleic acid binding"/>
    <property type="evidence" value="ECO:0007669"/>
    <property type="project" value="InterPro"/>
</dbReference>